<proteinExistence type="predicted"/>
<keyword evidence="3" id="KW-1185">Reference proteome</keyword>
<dbReference type="Proteomes" id="UP000199225">
    <property type="component" value="Unassembled WGS sequence"/>
</dbReference>
<reference evidence="3" key="1">
    <citation type="submission" date="2016-10" db="EMBL/GenBank/DDBJ databases">
        <authorList>
            <person name="Varghese N."/>
            <person name="Submissions S."/>
        </authorList>
    </citation>
    <scope>NUCLEOTIDE SEQUENCE [LARGE SCALE GENOMIC DNA]</scope>
    <source>
        <strain evidence="3">DSM 4771</strain>
    </source>
</reference>
<organism evidence="2 3">
    <name type="scientific">Salimicrobium halophilum</name>
    <dbReference type="NCBI Taxonomy" id="86666"/>
    <lineage>
        <taxon>Bacteria</taxon>
        <taxon>Bacillati</taxon>
        <taxon>Bacillota</taxon>
        <taxon>Bacilli</taxon>
        <taxon>Bacillales</taxon>
        <taxon>Bacillaceae</taxon>
        <taxon>Salimicrobium</taxon>
    </lineage>
</organism>
<accession>A0A1G8RET9</accession>
<feature type="transmembrane region" description="Helical" evidence="1">
    <location>
        <begin position="38"/>
        <end position="59"/>
    </location>
</feature>
<dbReference type="STRING" id="86666.SAMN04490247_0991"/>
<evidence type="ECO:0000313" key="3">
    <source>
        <dbReference type="Proteomes" id="UP000199225"/>
    </source>
</evidence>
<protein>
    <submittedName>
        <fullName evidence="2">Uncharacterized protein</fullName>
    </submittedName>
</protein>
<gene>
    <name evidence="2" type="ORF">SAMN04490247_0991</name>
</gene>
<keyword evidence="1" id="KW-0812">Transmembrane</keyword>
<dbReference type="RefSeq" id="WP_093192639.1">
    <property type="nucleotide sequence ID" value="NZ_FNEV01000002.1"/>
</dbReference>
<keyword evidence="1" id="KW-1133">Transmembrane helix</keyword>
<dbReference type="EMBL" id="FNEV01000002">
    <property type="protein sequence ID" value="SDJ15506.1"/>
    <property type="molecule type" value="Genomic_DNA"/>
</dbReference>
<dbReference type="AlphaFoldDB" id="A0A1G8RET9"/>
<keyword evidence="1" id="KW-0472">Membrane</keyword>
<name>A0A1G8RET9_9BACI</name>
<evidence type="ECO:0000256" key="1">
    <source>
        <dbReference type="SAM" id="Phobius"/>
    </source>
</evidence>
<sequence>MDKEDEILEELKKTNRLLEEQKDEVTPFQAVMDMVKSLLLGVLIVGPILAVIIVLFQLIGSWL</sequence>
<evidence type="ECO:0000313" key="2">
    <source>
        <dbReference type="EMBL" id="SDJ15506.1"/>
    </source>
</evidence>